<dbReference type="InterPro" id="IPR036421">
    <property type="entry name" value="Fe_dep_repressor_sf"/>
</dbReference>
<dbReference type="Proteomes" id="UP000178951">
    <property type="component" value="Unassembled WGS sequence"/>
</dbReference>
<accession>A0A1F4T8C9</accession>
<dbReference type="SUPFAM" id="SSF50037">
    <property type="entry name" value="C-terminal domain of transcriptional repressors"/>
    <property type="match status" value="1"/>
</dbReference>
<dbReference type="AlphaFoldDB" id="A0A1F4T8C9"/>
<dbReference type="Gene3D" id="2.30.30.90">
    <property type="match status" value="1"/>
</dbReference>
<evidence type="ECO:0000256" key="1">
    <source>
        <dbReference type="ARBA" id="ARBA00023004"/>
    </source>
</evidence>
<dbReference type="PANTHER" id="PTHR33238:SF7">
    <property type="entry name" value="IRON-DEPENDENT TRANSCRIPTIONAL REGULATOR"/>
    <property type="match status" value="1"/>
</dbReference>
<evidence type="ECO:0000313" key="3">
    <source>
        <dbReference type="EMBL" id="OGC28958.1"/>
    </source>
</evidence>
<evidence type="ECO:0000313" key="4">
    <source>
        <dbReference type="Proteomes" id="UP000178951"/>
    </source>
</evidence>
<dbReference type="InterPro" id="IPR007167">
    <property type="entry name" value="Fe-transptr_FeoA-like"/>
</dbReference>
<dbReference type="InterPro" id="IPR008988">
    <property type="entry name" value="Transcriptional_repressor_C"/>
</dbReference>
<feature type="domain" description="Ferrous iron transporter FeoA-like" evidence="2">
    <location>
        <begin position="84"/>
        <end position="157"/>
    </location>
</feature>
<dbReference type="PANTHER" id="PTHR33238">
    <property type="entry name" value="IRON (METAL) DEPENDENT REPRESSOR, DTXR FAMILY"/>
    <property type="match status" value="1"/>
</dbReference>
<name>A0A1F4T8C9_UNCSA</name>
<gene>
    <name evidence="3" type="ORF">A2311_01615</name>
</gene>
<dbReference type="EMBL" id="MEUF01000097">
    <property type="protein sequence ID" value="OGC28958.1"/>
    <property type="molecule type" value="Genomic_DNA"/>
</dbReference>
<comment type="caution">
    <text evidence="3">The sequence shown here is derived from an EMBL/GenBank/DDBJ whole genome shotgun (WGS) entry which is preliminary data.</text>
</comment>
<dbReference type="GO" id="GO:0046914">
    <property type="term" value="F:transition metal ion binding"/>
    <property type="evidence" value="ECO:0007669"/>
    <property type="project" value="InterPro"/>
</dbReference>
<dbReference type="Gene3D" id="1.10.10.10">
    <property type="entry name" value="Winged helix-like DNA-binding domain superfamily/Winged helix DNA-binding domain"/>
    <property type="match status" value="1"/>
</dbReference>
<dbReference type="SMART" id="SM00529">
    <property type="entry name" value="HTH_DTXR"/>
    <property type="match status" value="1"/>
</dbReference>
<dbReference type="STRING" id="1802583.A2311_01615"/>
<dbReference type="SMART" id="SM00899">
    <property type="entry name" value="FeoA"/>
    <property type="match status" value="1"/>
</dbReference>
<dbReference type="InterPro" id="IPR038157">
    <property type="entry name" value="FeoA_core_dom"/>
</dbReference>
<dbReference type="InterPro" id="IPR036388">
    <property type="entry name" value="WH-like_DNA-bd_sf"/>
</dbReference>
<evidence type="ECO:0000259" key="2">
    <source>
        <dbReference type="SMART" id="SM00899"/>
    </source>
</evidence>
<organism evidence="3 4">
    <name type="scientific">candidate division WOR-1 bacterium RIFOXYB2_FULL_48_7</name>
    <dbReference type="NCBI Taxonomy" id="1802583"/>
    <lineage>
        <taxon>Bacteria</taxon>
        <taxon>Bacillati</taxon>
        <taxon>Saganbacteria</taxon>
    </lineage>
</organism>
<dbReference type="Pfam" id="PF02742">
    <property type="entry name" value="Fe_dep_repr_C"/>
    <property type="match status" value="1"/>
</dbReference>
<dbReference type="InterPro" id="IPR022689">
    <property type="entry name" value="Iron_dep_repressor"/>
</dbReference>
<dbReference type="InterPro" id="IPR001367">
    <property type="entry name" value="Fe_dep_repressor"/>
</dbReference>
<keyword evidence="1" id="KW-0408">Iron</keyword>
<dbReference type="SUPFAM" id="SSF47979">
    <property type="entry name" value="Iron-dependent repressor protein, dimerization domain"/>
    <property type="match status" value="1"/>
</dbReference>
<protein>
    <recommendedName>
        <fullName evidence="2">Ferrous iron transporter FeoA-like domain-containing protein</fullName>
    </recommendedName>
</protein>
<reference evidence="3 4" key="1">
    <citation type="journal article" date="2016" name="Nat. Commun.">
        <title>Thousands of microbial genomes shed light on interconnected biogeochemical processes in an aquifer system.</title>
        <authorList>
            <person name="Anantharaman K."/>
            <person name="Brown C.T."/>
            <person name="Hug L.A."/>
            <person name="Sharon I."/>
            <person name="Castelle C.J."/>
            <person name="Probst A.J."/>
            <person name="Thomas B.C."/>
            <person name="Singh A."/>
            <person name="Wilkins M.J."/>
            <person name="Karaoz U."/>
            <person name="Brodie E.L."/>
            <person name="Williams K.H."/>
            <person name="Hubbard S.S."/>
            <person name="Banfield J.F."/>
        </authorList>
    </citation>
    <scope>NUCLEOTIDE SEQUENCE [LARGE SCALE GENOMIC DNA]</scope>
</reference>
<sequence>MTLTKKGKTLALDVVRRHRLSERFLVDKLGVKWEEAHDEAHKLEHSISKVVGNKLYEMLGEPKTCPHGNPLPDADGRIKEVPSQPLTSFNKHDHLQIIKITDEEPKLLCYLATLGLMPKTKLQLEEKAPFDGPIMIKVGQATYALGKKIASAIWARKI</sequence>
<dbReference type="Pfam" id="PF04023">
    <property type="entry name" value="FeoA"/>
    <property type="match status" value="1"/>
</dbReference>
<dbReference type="InterPro" id="IPR050536">
    <property type="entry name" value="DtxR_MntR_Metal-Reg"/>
</dbReference>
<proteinExistence type="predicted"/>
<dbReference type="GO" id="GO:0003700">
    <property type="term" value="F:DNA-binding transcription factor activity"/>
    <property type="evidence" value="ECO:0007669"/>
    <property type="project" value="InterPro"/>
</dbReference>
<dbReference type="GO" id="GO:0046983">
    <property type="term" value="F:protein dimerization activity"/>
    <property type="evidence" value="ECO:0007669"/>
    <property type="project" value="InterPro"/>
</dbReference>